<keyword evidence="1" id="KW-0472">Membrane</keyword>
<dbReference type="STRING" id="1801992.A2Y98_00595"/>
<evidence type="ECO:0000256" key="1">
    <source>
        <dbReference type="SAM" id="Phobius"/>
    </source>
</evidence>
<name>A0A1G2F7C3_9BACT</name>
<comment type="caution">
    <text evidence="2">The sequence shown here is derived from an EMBL/GenBank/DDBJ whole genome shotgun (WGS) entry which is preliminary data.</text>
</comment>
<dbReference type="Proteomes" id="UP000179099">
    <property type="component" value="Unassembled WGS sequence"/>
</dbReference>
<accession>A0A1G2F7C3</accession>
<proteinExistence type="predicted"/>
<reference evidence="2 3" key="1">
    <citation type="journal article" date="2016" name="Nat. Commun.">
        <title>Thousands of microbial genomes shed light on interconnected biogeochemical processes in an aquifer system.</title>
        <authorList>
            <person name="Anantharaman K."/>
            <person name="Brown C.T."/>
            <person name="Hug L.A."/>
            <person name="Sharon I."/>
            <person name="Castelle C.J."/>
            <person name="Probst A.J."/>
            <person name="Thomas B.C."/>
            <person name="Singh A."/>
            <person name="Wilkins M.J."/>
            <person name="Karaoz U."/>
            <person name="Brodie E.L."/>
            <person name="Williams K.H."/>
            <person name="Hubbard S.S."/>
            <person name="Banfield J.F."/>
        </authorList>
    </citation>
    <scope>NUCLEOTIDE SEQUENCE [LARGE SCALE GENOMIC DNA]</scope>
</reference>
<protein>
    <submittedName>
        <fullName evidence="2">Uncharacterized protein</fullName>
    </submittedName>
</protein>
<gene>
    <name evidence="2" type="ORF">A2Y98_00595</name>
</gene>
<feature type="transmembrane region" description="Helical" evidence="1">
    <location>
        <begin position="87"/>
        <end position="105"/>
    </location>
</feature>
<organism evidence="2 3">
    <name type="scientific">Candidatus Portnoybacteria bacterium RBG_19FT_COMBO_36_7</name>
    <dbReference type="NCBI Taxonomy" id="1801992"/>
    <lineage>
        <taxon>Bacteria</taxon>
        <taxon>Candidatus Portnoyibacteriota</taxon>
    </lineage>
</organism>
<keyword evidence="1" id="KW-0812">Transmembrane</keyword>
<evidence type="ECO:0000313" key="2">
    <source>
        <dbReference type="EMBL" id="OGZ33959.1"/>
    </source>
</evidence>
<dbReference type="InterPro" id="IPR043993">
    <property type="entry name" value="T4SS_pilin"/>
</dbReference>
<sequence>MKKKILRYLLIISVITILMLPVIASAQGNEPPQIDLTADRLVELFDQIKTWFAQIIFILGIACILYAAFLYMTSGGDDSRIEKAKKTFIYGIVGIIVAMLAYGIWDAVESLLT</sequence>
<feature type="transmembrane region" description="Helical" evidence="1">
    <location>
        <begin position="52"/>
        <end position="75"/>
    </location>
</feature>
<evidence type="ECO:0000313" key="3">
    <source>
        <dbReference type="Proteomes" id="UP000179099"/>
    </source>
</evidence>
<dbReference type="EMBL" id="MHMW01000021">
    <property type="protein sequence ID" value="OGZ33959.1"/>
    <property type="molecule type" value="Genomic_DNA"/>
</dbReference>
<dbReference type="Pfam" id="PF18895">
    <property type="entry name" value="T4SS_pilin"/>
    <property type="match status" value="1"/>
</dbReference>
<dbReference type="AlphaFoldDB" id="A0A1G2F7C3"/>
<keyword evidence="1" id="KW-1133">Transmembrane helix</keyword>